<dbReference type="GO" id="GO:0046872">
    <property type="term" value="F:metal ion binding"/>
    <property type="evidence" value="ECO:0007669"/>
    <property type="project" value="UniProtKB-KW"/>
</dbReference>
<name>A0AA37WYL3_9GAMM</name>
<evidence type="ECO:0000313" key="8">
    <source>
        <dbReference type="Proteomes" id="UP001157439"/>
    </source>
</evidence>
<dbReference type="EMBL" id="BSPO01000003">
    <property type="protein sequence ID" value="GLS84544.1"/>
    <property type="molecule type" value="Genomic_DNA"/>
</dbReference>
<dbReference type="InterPro" id="IPR041526">
    <property type="entry name" value="DAPG_hydrolase"/>
</dbReference>
<reference evidence="7 8" key="1">
    <citation type="journal article" date="2014" name="Int. J. Syst. Evol. Microbiol.">
        <title>Complete genome sequence of Corynebacterium casei LMG S-19264T (=DSM 44701T), isolated from a smear-ripened cheese.</title>
        <authorList>
            <consortium name="US DOE Joint Genome Institute (JGI-PGF)"/>
            <person name="Walter F."/>
            <person name="Albersmeier A."/>
            <person name="Kalinowski J."/>
            <person name="Ruckert C."/>
        </authorList>
    </citation>
    <scope>NUCLEOTIDE SEQUENCE [LARGE SCALE GENOMIC DNA]</scope>
    <source>
        <strain evidence="7 8">NBRC 112785</strain>
    </source>
</reference>
<keyword evidence="2" id="KW-0479">Metal-binding</keyword>
<keyword evidence="8" id="KW-1185">Reference proteome</keyword>
<gene>
    <name evidence="7" type="ORF">GCM10007894_25210</name>
</gene>
<dbReference type="GO" id="GO:0016787">
    <property type="term" value="F:hydrolase activity"/>
    <property type="evidence" value="ECO:0007669"/>
    <property type="project" value="UniProtKB-KW"/>
</dbReference>
<dbReference type="AlphaFoldDB" id="A0AA37WYL3"/>
<evidence type="ECO:0000259" key="6">
    <source>
        <dbReference type="Pfam" id="PF18089"/>
    </source>
</evidence>
<accession>A0AA37WYL3</accession>
<feature type="domain" description="DAPG hydrolase PhiG" evidence="6">
    <location>
        <begin position="52"/>
        <end position="247"/>
    </location>
</feature>
<comment type="similarity">
    <text evidence="5">Belongs to the DAPG/phloretin hydrolase family.</text>
</comment>
<protein>
    <recommendedName>
        <fullName evidence="6">DAPG hydrolase PhiG domain-containing protein</fullName>
    </recommendedName>
</protein>
<comment type="cofactor">
    <cofactor evidence="1">
        <name>Zn(2+)</name>
        <dbReference type="ChEBI" id="CHEBI:29105"/>
    </cofactor>
</comment>
<organism evidence="7 8">
    <name type="scientific">Paraferrimonas haliotis</name>
    <dbReference type="NCBI Taxonomy" id="2013866"/>
    <lineage>
        <taxon>Bacteria</taxon>
        <taxon>Pseudomonadati</taxon>
        <taxon>Pseudomonadota</taxon>
        <taxon>Gammaproteobacteria</taxon>
        <taxon>Alteromonadales</taxon>
        <taxon>Ferrimonadaceae</taxon>
        <taxon>Paraferrimonas</taxon>
    </lineage>
</organism>
<keyword evidence="4" id="KW-0862">Zinc</keyword>
<dbReference type="RefSeq" id="WP_095500380.1">
    <property type="nucleotide sequence ID" value="NZ_BSPO01000003.1"/>
</dbReference>
<keyword evidence="3" id="KW-0378">Hydrolase</keyword>
<dbReference type="Pfam" id="PF18089">
    <property type="entry name" value="DAPG_hydrolase"/>
    <property type="match status" value="1"/>
</dbReference>
<evidence type="ECO:0000256" key="3">
    <source>
        <dbReference type="ARBA" id="ARBA00022801"/>
    </source>
</evidence>
<proteinExistence type="inferred from homology"/>
<evidence type="ECO:0000256" key="5">
    <source>
        <dbReference type="ARBA" id="ARBA00023459"/>
    </source>
</evidence>
<evidence type="ECO:0000256" key="4">
    <source>
        <dbReference type="ARBA" id="ARBA00022833"/>
    </source>
</evidence>
<sequence length="254" mass="29314">MILDKYKLPLKPVPEVVELALSHGVQQSEFPKVTSANEILDNWEELKNKAFRSKSGKVLVTCETLMPEVSADMIDWWFGWHLPYSERYQLWHPNAHQKAKVKDNRSKLTNSRAQYIGNTSFVNEYIGKSLHRLAISFFEPQRIGLVDAYSHGSTAICGVTANRLLNTDAGYLVHYIHPTDDGCIMRSMFWLGEFKPRMPLVSNLVSRISNTLFFRKKIVSDQMAVDLLRHCSEEMNHLVKFLPTLYRDMQKEHG</sequence>
<evidence type="ECO:0000313" key="7">
    <source>
        <dbReference type="EMBL" id="GLS84544.1"/>
    </source>
</evidence>
<dbReference type="Proteomes" id="UP001157439">
    <property type="component" value="Unassembled WGS sequence"/>
</dbReference>
<evidence type="ECO:0000256" key="1">
    <source>
        <dbReference type="ARBA" id="ARBA00001947"/>
    </source>
</evidence>
<evidence type="ECO:0000256" key="2">
    <source>
        <dbReference type="ARBA" id="ARBA00022723"/>
    </source>
</evidence>
<comment type="caution">
    <text evidence="7">The sequence shown here is derived from an EMBL/GenBank/DDBJ whole genome shotgun (WGS) entry which is preliminary data.</text>
</comment>